<dbReference type="SUPFAM" id="SSF51905">
    <property type="entry name" value="FAD/NAD(P)-binding domain"/>
    <property type="match status" value="1"/>
</dbReference>
<dbReference type="InterPro" id="IPR002938">
    <property type="entry name" value="FAD-bd"/>
</dbReference>
<dbReference type="PANTHER" id="PTHR46865:SF8">
    <property type="entry name" value="POSSIBLE OXIDOREDUCTASE"/>
    <property type="match status" value="1"/>
</dbReference>
<dbReference type="AlphaFoldDB" id="A0A1G7KFF7"/>
<dbReference type="Pfam" id="PF01494">
    <property type="entry name" value="FAD_binding_3"/>
    <property type="match status" value="1"/>
</dbReference>
<dbReference type="STRING" id="200378.SAMN05216553_101245"/>
<name>A0A1G7KFF7_9PSEU</name>
<accession>A0A1G7KFF7</accession>
<gene>
    <name evidence="2" type="ORF">SAMN05216553_101245</name>
</gene>
<dbReference type="EMBL" id="FNCC01000001">
    <property type="protein sequence ID" value="SDF35791.1"/>
    <property type="molecule type" value="Genomic_DNA"/>
</dbReference>
<dbReference type="GO" id="GO:0071949">
    <property type="term" value="F:FAD binding"/>
    <property type="evidence" value="ECO:0007669"/>
    <property type="project" value="InterPro"/>
</dbReference>
<protein>
    <submittedName>
        <fullName evidence="2">2-polyprenyl-6-methoxyphenol hydroxylase</fullName>
    </submittedName>
</protein>
<dbReference type="InterPro" id="IPR036188">
    <property type="entry name" value="FAD/NAD-bd_sf"/>
</dbReference>
<keyword evidence="3" id="KW-1185">Reference proteome</keyword>
<evidence type="ECO:0000313" key="3">
    <source>
        <dbReference type="Proteomes" id="UP000199623"/>
    </source>
</evidence>
<evidence type="ECO:0000313" key="2">
    <source>
        <dbReference type="EMBL" id="SDF35791.1"/>
    </source>
</evidence>
<evidence type="ECO:0000259" key="1">
    <source>
        <dbReference type="Pfam" id="PF01494"/>
    </source>
</evidence>
<proteinExistence type="predicted"/>
<feature type="domain" description="FAD-binding" evidence="1">
    <location>
        <begin position="2"/>
        <end position="312"/>
    </location>
</feature>
<dbReference type="Gene3D" id="3.30.9.10">
    <property type="entry name" value="D-Amino Acid Oxidase, subunit A, domain 2"/>
    <property type="match status" value="1"/>
</dbReference>
<organism evidence="2 3">
    <name type="scientific">Lentzea fradiae</name>
    <dbReference type="NCBI Taxonomy" id="200378"/>
    <lineage>
        <taxon>Bacteria</taxon>
        <taxon>Bacillati</taxon>
        <taxon>Actinomycetota</taxon>
        <taxon>Actinomycetes</taxon>
        <taxon>Pseudonocardiales</taxon>
        <taxon>Pseudonocardiaceae</taxon>
        <taxon>Lentzea</taxon>
    </lineage>
</organism>
<dbReference type="InterPro" id="IPR051704">
    <property type="entry name" value="FAD_aromatic-hydroxylase"/>
</dbReference>
<dbReference type="Gene3D" id="3.50.50.60">
    <property type="entry name" value="FAD/NAD(P)-binding domain"/>
    <property type="match status" value="1"/>
</dbReference>
<reference evidence="3" key="1">
    <citation type="submission" date="2016-10" db="EMBL/GenBank/DDBJ databases">
        <authorList>
            <person name="Varghese N."/>
            <person name="Submissions S."/>
        </authorList>
    </citation>
    <scope>NUCLEOTIDE SEQUENCE [LARGE SCALE GENOMIC DNA]</scope>
    <source>
        <strain evidence="3">CGMCC 4.3506</strain>
    </source>
</reference>
<dbReference type="PANTHER" id="PTHR46865">
    <property type="entry name" value="OXIDOREDUCTASE-RELATED"/>
    <property type="match status" value="1"/>
</dbReference>
<sequence>MGLGIAGMSAAVALRQAGWTPLIVEKAPGRRRGGYFIGLFGVGRNAAGRLGVTGGLEDRSPANAASFEIDRNGVKRPSPGFADQPGSPALMLRGDAEEVLFSALADDIEVRFSTTPVAIRQDDDGAEVTLRDTADGSESVERFDLVVGADGLRSTVRKLVFGPDGDYLKRLDYMIAAFHLPGDLPGVAEGEAVTLAEPGRSFWVFPFAGKPSSVLFSYRTDDVDAEFTAPPAQRIRAAYGPEPLGAVMEHAVRALETADEYLFDSVEQVHLDSWHRGRVVLVGDAAWCTTLYSGMGASNGIAGAELLGTMLSRHPEDLELALGQWERTVRPFVSYFAEFANRGRILFTPANRREYFGRKALMRVVGSPVASVAQRLLGADQKNFRLRNADLEAAYHLLAEK</sequence>
<dbReference type="Proteomes" id="UP000199623">
    <property type="component" value="Unassembled WGS sequence"/>
</dbReference>